<dbReference type="STRING" id="906968.Trebr_2486"/>
<dbReference type="GO" id="GO:0055085">
    <property type="term" value="P:transmembrane transport"/>
    <property type="evidence" value="ECO:0007669"/>
    <property type="project" value="InterPro"/>
</dbReference>
<comment type="similarity">
    <text evidence="5">Belongs to the binding-protein-dependent transport system permease family.</text>
</comment>
<keyword evidence="8" id="KW-1185">Reference proteome</keyword>
<sequence length="325" mass="37027">MKQKTEKSAPVLLNKKTFRRRLREEKYLQFMALCGVAWMLVFNYAPMYGILIAFKKNYRITVPLFSGQFLQSEWAASGGFQHFINFFKDEEFSSVMTNTLGISLLKLCINFPLPIVFALMLNEVRNQRFKKAIQTISYLPHFLSWVVLGGILTTWMGETGLFNELLIKCGIIEKGVTYLAYPQYFWAITVISDLWKELGWSAIIYLAAISGIDQEMYEAARVDGAGRFRQIFSITLPSISGTIALLFILAVGGLLNSNFDQIFVLWNPLNSERSNVIDIYTYNTAMRSMRYSYAAAIGLFKSVAAFLLLLVANRVTKKLNDTSLF</sequence>
<feature type="transmembrane region" description="Helical" evidence="5">
    <location>
        <begin position="136"/>
        <end position="156"/>
    </location>
</feature>
<gene>
    <name evidence="7" type="ordered locus">Trebr_2486</name>
</gene>
<evidence type="ECO:0000256" key="3">
    <source>
        <dbReference type="ARBA" id="ARBA00022989"/>
    </source>
</evidence>
<dbReference type="OrthoDB" id="368362at2"/>
<dbReference type="AlphaFoldDB" id="F4LND4"/>
<evidence type="ECO:0000313" key="7">
    <source>
        <dbReference type="EMBL" id="AEE17892.1"/>
    </source>
</evidence>
<dbReference type="HOGENOM" id="CLU_016047_0_1_12"/>
<keyword evidence="5" id="KW-0813">Transport</keyword>
<reference evidence="8" key="1">
    <citation type="submission" date="2011-04" db="EMBL/GenBank/DDBJ databases">
        <title>The complete genome of Treponema brennaborense DSM 12168.</title>
        <authorList>
            <person name="Lucas S."/>
            <person name="Han J."/>
            <person name="Lapidus A."/>
            <person name="Bruce D."/>
            <person name="Goodwin L."/>
            <person name="Pitluck S."/>
            <person name="Peters L."/>
            <person name="Kyrpides N."/>
            <person name="Mavromatis K."/>
            <person name="Ivanova N."/>
            <person name="Mikhailova N."/>
            <person name="Pagani I."/>
            <person name="Teshima H."/>
            <person name="Detter J.C."/>
            <person name="Tapia R."/>
            <person name="Han C."/>
            <person name="Land M."/>
            <person name="Hauser L."/>
            <person name="Markowitz V."/>
            <person name="Cheng J.-F."/>
            <person name="Hugenholtz P."/>
            <person name="Woyke T."/>
            <person name="Wu D."/>
            <person name="Gronow S."/>
            <person name="Wellnitz S."/>
            <person name="Brambilla E."/>
            <person name="Klenk H.-P."/>
            <person name="Eisen J.A."/>
        </authorList>
    </citation>
    <scope>NUCLEOTIDE SEQUENCE [LARGE SCALE GENOMIC DNA]</scope>
    <source>
        <strain evidence="8">DSM 12168 / CIP 105900 / DD5/3</strain>
    </source>
</reference>
<dbReference type="EMBL" id="CP002696">
    <property type="protein sequence ID" value="AEE17892.1"/>
    <property type="molecule type" value="Genomic_DNA"/>
</dbReference>
<dbReference type="GO" id="GO:0005886">
    <property type="term" value="C:plasma membrane"/>
    <property type="evidence" value="ECO:0007669"/>
    <property type="project" value="UniProtKB-SubCell"/>
</dbReference>
<dbReference type="Gene3D" id="1.10.3720.10">
    <property type="entry name" value="MetI-like"/>
    <property type="match status" value="1"/>
</dbReference>
<feature type="transmembrane region" description="Helical" evidence="5">
    <location>
        <begin position="184"/>
        <end position="210"/>
    </location>
</feature>
<dbReference type="KEGG" id="tbe:Trebr_2486"/>
<dbReference type="SUPFAM" id="SSF161098">
    <property type="entry name" value="MetI-like"/>
    <property type="match status" value="1"/>
</dbReference>
<keyword evidence="2 5" id="KW-0812">Transmembrane</keyword>
<dbReference type="PANTHER" id="PTHR43496">
    <property type="entry name" value="PROTEIN LPLB"/>
    <property type="match status" value="1"/>
</dbReference>
<feature type="transmembrane region" description="Helical" evidence="5">
    <location>
        <begin position="231"/>
        <end position="255"/>
    </location>
</feature>
<feature type="transmembrane region" description="Helical" evidence="5">
    <location>
        <begin position="27"/>
        <end position="54"/>
    </location>
</feature>
<evidence type="ECO:0000256" key="4">
    <source>
        <dbReference type="ARBA" id="ARBA00023136"/>
    </source>
</evidence>
<accession>F4LND4</accession>
<comment type="subcellular location">
    <subcellularLocation>
        <location evidence="1 5">Cell membrane</location>
        <topology evidence="1 5">Multi-pass membrane protein</topology>
    </subcellularLocation>
</comment>
<keyword evidence="3 5" id="KW-1133">Transmembrane helix</keyword>
<dbReference type="RefSeq" id="WP_013759593.1">
    <property type="nucleotide sequence ID" value="NC_015500.1"/>
</dbReference>
<dbReference type="PROSITE" id="PS50928">
    <property type="entry name" value="ABC_TM1"/>
    <property type="match status" value="1"/>
</dbReference>
<proteinExistence type="inferred from homology"/>
<dbReference type="CDD" id="cd06261">
    <property type="entry name" value="TM_PBP2"/>
    <property type="match status" value="1"/>
</dbReference>
<dbReference type="InterPro" id="IPR000515">
    <property type="entry name" value="MetI-like"/>
</dbReference>
<evidence type="ECO:0000256" key="1">
    <source>
        <dbReference type="ARBA" id="ARBA00004651"/>
    </source>
</evidence>
<evidence type="ECO:0000313" key="8">
    <source>
        <dbReference type="Proteomes" id="UP000006546"/>
    </source>
</evidence>
<organism evidence="7 8">
    <name type="scientific">Treponema brennaborense (strain DSM 12168 / CIP 105900 / DD5/3)</name>
    <dbReference type="NCBI Taxonomy" id="906968"/>
    <lineage>
        <taxon>Bacteria</taxon>
        <taxon>Pseudomonadati</taxon>
        <taxon>Spirochaetota</taxon>
        <taxon>Spirochaetia</taxon>
        <taxon>Spirochaetales</taxon>
        <taxon>Treponemataceae</taxon>
        <taxon>Treponema</taxon>
    </lineage>
</organism>
<dbReference type="Pfam" id="PF00528">
    <property type="entry name" value="BPD_transp_1"/>
    <property type="match status" value="1"/>
</dbReference>
<keyword evidence="4 5" id="KW-0472">Membrane</keyword>
<dbReference type="Proteomes" id="UP000006546">
    <property type="component" value="Chromosome"/>
</dbReference>
<dbReference type="InterPro" id="IPR035906">
    <property type="entry name" value="MetI-like_sf"/>
</dbReference>
<dbReference type="PANTHER" id="PTHR43496:SF1">
    <property type="entry name" value="POLYGALACTURONAN_RHAMNOGALACTURONAN TRANSPORT SYSTEM PERMEASE PROTEIN YTEP"/>
    <property type="match status" value="1"/>
</dbReference>
<evidence type="ECO:0000256" key="5">
    <source>
        <dbReference type="RuleBase" id="RU363032"/>
    </source>
</evidence>
<evidence type="ECO:0000256" key="2">
    <source>
        <dbReference type="ARBA" id="ARBA00022692"/>
    </source>
</evidence>
<protein>
    <submittedName>
        <fullName evidence="7">ABC-type transporter, integral membrane subunit</fullName>
    </submittedName>
</protein>
<feature type="domain" description="ABC transmembrane type-1" evidence="6">
    <location>
        <begin position="96"/>
        <end position="312"/>
    </location>
</feature>
<evidence type="ECO:0000259" key="6">
    <source>
        <dbReference type="PROSITE" id="PS50928"/>
    </source>
</evidence>
<dbReference type="eggNOG" id="COG4209">
    <property type="taxonomic scope" value="Bacteria"/>
</dbReference>
<feature type="transmembrane region" description="Helical" evidence="5">
    <location>
        <begin position="100"/>
        <end position="124"/>
    </location>
</feature>
<name>F4LND4_TREBD</name>
<feature type="transmembrane region" description="Helical" evidence="5">
    <location>
        <begin position="291"/>
        <end position="312"/>
    </location>
</feature>